<proteinExistence type="predicted"/>
<gene>
    <name evidence="1" type="ORF">BSAL_15060</name>
</gene>
<dbReference type="AlphaFoldDB" id="A0A0S4J9Z6"/>
<name>A0A0S4J9Z6_BODSA</name>
<accession>A0A0S4J9Z6</accession>
<evidence type="ECO:0000313" key="2">
    <source>
        <dbReference type="Proteomes" id="UP000051952"/>
    </source>
</evidence>
<organism evidence="1 2">
    <name type="scientific">Bodo saltans</name>
    <name type="common">Flagellated protozoan</name>
    <dbReference type="NCBI Taxonomy" id="75058"/>
    <lineage>
        <taxon>Eukaryota</taxon>
        <taxon>Discoba</taxon>
        <taxon>Euglenozoa</taxon>
        <taxon>Kinetoplastea</taxon>
        <taxon>Metakinetoplastina</taxon>
        <taxon>Eubodonida</taxon>
        <taxon>Bodonidae</taxon>
        <taxon>Bodo</taxon>
    </lineage>
</organism>
<keyword evidence="2" id="KW-1185">Reference proteome</keyword>
<dbReference type="VEuPathDB" id="TriTrypDB:BSAL_15060"/>
<dbReference type="EMBL" id="CYKH01001635">
    <property type="protein sequence ID" value="CUG88367.1"/>
    <property type="molecule type" value="Genomic_DNA"/>
</dbReference>
<feature type="non-terminal residue" evidence="1">
    <location>
        <position position="1"/>
    </location>
</feature>
<evidence type="ECO:0000313" key="1">
    <source>
        <dbReference type="EMBL" id="CUG88367.1"/>
    </source>
</evidence>
<reference evidence="2" key="1">
    <citation type="submission" date="2015-09" db="EMBL/GenBank/DDBJ databases">
        <authorList>
            <consortium name="Pathogen Informatics"/>
        </authorList>
    </citation>
    <scope>NUCLEOTIDE SEQUENCE [LARGE SCALE GENOMIC DNA]</scope>
    <source>
        <strain evidence="2">Lake Konstanz</strain>
    </source>
</reference>
<sequence>TKRCEQDPFAQSFCTSTTKHKNKHTERCVPDTRAKTQNTRIATTNNTNYTERCVIDTRVETKNKRITTTKNNNNDTERCVTDTRAPTKNKRIATNNTNECTENFPSATCITTKIPPTKPPAEPVPPAGPSADKVFTIKKLQFFIPPISADRVISLLYFSCVFGTLNIVRAVPGNKR</sequence>
<protein>
    <submittedName>
        <fullName evidence="1">Uncharacterized protein</fullName>
    </submittedName>
</protein>
<dbReference type="Proteomes" id="UP000051952">
    <property type="component" value="Unassembled WGS sequence"/>
</dbReference>